<protein>
    <submittedName>
        <fullName evidence="2">Uncharacterized protein</fullName>
    </submittedName>
</protein>
<evidence type="ECO:0000313" key="3">
    <source>
        <dbReference type="Proteomes" id="UP000284333"/>
    </source>
</evidence>
<gene>
    <name evidence="2" type="ORF">EF834_01100</name>
</gene>
<dbReference type="AlphaFoldDB" id="A0A3S3BA72"/>
<evidence type="ECO:0000313" key="2">
    <source>
        <dbReference type="EMBL" id="RVW06722.1"/>
    </source>
</evidence>
<dbReference type="EMBL" id="RKLN01000001">
    <property type="protein sequence ID" value="RVW06722.1"/>
    <property type="molecule type" value="Genomic_DNA"/>
</dbReference>
<name>A0A3S3BA72_9NOCA</name>
<organism evidence="2 3">
    <name type="scientific">Rhodococcus spongiicola</name>
    <dbReference type="NCBI Taxonomy" id="2487352"/>
    <lineage>
        <taxon>Bacteria</taxon>
        <taxon>Bacillati</taxon>
        <taxon>Actinomycetota</taxon>
        <taxon>Actinomycetes</taxon>
        <taxon>Mycobacteriales</taxon>
        <taxon>Nocardiaceae</taxon>
        <taxon>Rhodococcus</taxon>
    </lineage>
</organism>
<reference evidence="2 3" key="1">
    <citation type="submission" date="2018-11" db="EMBL/GenBank/DDBJ databases">
        <title>Rhodococcus spongicola sp. nov. and Rhodococcus xishaensis sp. nov. from marine sponges.</title>
        <authorList>
            <person name="Li L."/>
            <person name="Lin H.W."/>
        </authorList>
    </citation>
    <scope>NUCLEOTIDE SEQUENCE [LARGE SCALE GENOMIC DNA]</scope>
    <source>
        <strain evidence="2 3">LHW50502</strain>
    </source>
</reference>
<feature type="transmembrane region" description="Helical" evidence="1">
    <location>
        <begin position="12"/>
        <end position="35"/>
    </location>
</feature>
<sequence length="93" mass="9509">MDSWTVRALRGLSGIAAGGVVAATIAVVVVAYLAASRDFPGPGTDTITAHVVSSIVAVGLQIAADRLRGGASMLASMAVLVATTLLLWTQWWS</sequence>
<keyword evidence="1" id="KW-0472">Membrane</keyword>
<comment type="caution">
    <text evidence="2">The sequence shown here is derived from an EMBL/GenBank/DDBJ whole genome shotgun (WGS) entry which is preliminary data.</text>
</comment>
<keyword evidence="1" id="KW-1133">Transmembrane helix</keyword>
<dbReference type="Proteomes" id="UP000284333">
    <property type="component" value="Unassembled WGS sequence"/>
</dbReference>
<accession>A0A3S3BA72</accession>
<feature type="transmembrane region" description="Helical" evidence="1">
    <location>
        <begin position="47"/>
        <end position="64"/>
    </location>
</feature>
<dbReference type="OrthoDB" id="4561477at2"/>
<keyword evidence="3" id="KW-1185">Reference proteome</keyword>
<evidence type="ECO:0000256" key="1">
    <source>
        <dbReference type="SAM" id="Phobius"/>
    </source>
</evidence>
<feature type="transmembrane region" description="Helical" evidence="1">
    <location>
        <begin position="71"/>
        <end position="91"/>
    </location>
</feature>
<proteinExistence type="predicted"/>
<keyword evidence="1" id="KW-0812">Transmembrane</keyword>